<reference evidence="2 3" key="1">
    <citation type="submission" date="2015-07" db="EMBL/GenBank/DDBJ databases">
        <title>Genome analysis of myxobacterium Chondromyces crocatus Cm c5 reveals a high potential for natural compound synthesis and the genetic basis for the loss of fruiting body formation.</title>
        <authorList>
            <person name="Zaburannyi N."/>
            <person name="Bunk B."/>
            <person name="Maier J."/>
            <person name="Overmann J."/>
            <person name="Mueller R."/>
        </authorList>
    </citation>
    <scope>NUCLEOTIDE SEQUENCE [LARGE SCALE GENOMIC DNA]</scope>
    <source>
        <strain evidence="2 3">Cm c5</strain>
    </source>
</reference>
<evidence type="ECO:0000313" key="3">
    <source>
        <dbReference type="Proteomes" id="UP000067626"/>
    </source>
</evidence>
<dbReference type="OrthoDB" id="5512790at2"/>
<dbReference type="RefSeq" id="WP_050429839.1">
    <property type="nucleotide sequence ID" value="NZ_CP012159.1"/>
</dbReference>
<keyword evidence="3" id="KW-1185">Reference proteome</keyword>
<gene>
    <name evidence="2" type="ORF">CMC5_016150</name>
</gene>
<dbReference type="Proteomes" id="UP000067626">
    <property type="component" value="Chromosome"/>
</dbReference>
<protein>
    <recommendedName>
        <fullName evidence="4">DUF4276 family protein</fullName>
    </recommendedName>
</protein>
<dbReference type="AlphaFoldDB" id="A0A0K1E9E7"/>
<dbReference type="KEGG" id="ccro:CMC5_016150"/>
<evidence type="ECO:0000313" key="2">
    <source>
        <dbReference type="EMBL" id="AKT37474.1"/>
    </source>
</evidence>
<feature type="region of interest" description="Disordered" evidence="1">
    <location>
        <begin position="207"/>
        <end position="228"/>
    </location>
</feature>
<dbReference type="STRING" id="52.CMC5_016150"/>
<accession>A0A0K1E9E7</accession>
<name>A0A0K1E9E7_CHOCO</name>
<proteinExistence type="predicted"/>
<evidence type="ECO:0008006" key="4">
    <source>
        <dbReference type="Google" id="ProtNLM"/>
    </source>
</evidence>
<feature type="compositionally biased region" description="Low complexity" evidence="1">
    <location>
        <begin position="207"/>
        <end position="216"/>
    </location>
</feature>
<dbReference type="EMBL" id="CP012159">
    <property type="protein sequence ID" value="AKT37474.1"/>
    <property type="molecule type" value="Genomic_DNA"/>
</dbReference>
<organism evidence="2 3">
    <name type="scientific">Chondromyces crocatus</name>
    <dbReference type="NCBI Taxonomy" id="52"/>
    <lineage>
        <taxon>Bacteria</taxon>
        <taxon>Pseudomonadati</taxon>
        <taxon>Myxococcota</taxon>
        <taxon>Polyangia</taxon>
        <taxon>Polyangiales</taxon>
        <taxon>Polyangiaceae</taxon>
        <taxon>Chondromyces</taxon>
    </lineage>
</organism>
<feature type="compositionally biased region" description="Basic and acidic residues" evidence="1">
    <location>
        <begin position="217"/>
        <end position="228"/>
    </location>
</feature>
<evidence type="ECO:0000256" key="1">
    <source>
        <dbReference type="SAM" id="MobiDB-lite"/>
    </source>
</evidence>
<sequence length="228" mass="24679">MTPIRVGIICEGTTDDAVLRAIVGALVHPRQVVFALLQPDSDRLQPRTGPGWQGVRKFLKEAPELSASPLDLIVVHVDADVRGSPEVTAHLRAVEEGEHDLEPLCDHVKDWMISGVPDAVVIVLPRERTESWLLAANSKVKHVEAIAEPDRMLPDPGSRGKREKSRPAYEALVQPLLPLLSRRNALRGLPELERFCGKVGSRIRKLSSASGASSRGARGDGGRRGAGG</sequence>